<sequence length="148" mass="16532">MVTQTQEIDRSSNSCTNGMTIFGVVYLKRCLIVLSYNLEKTIVIVTENIINSDEDTSDKASRQIVDEITVIKEKSVENEDVAELTSISKNIDLEIKNSSDEGQSVTSVDESSNAESESDLNNLEVNDMVAKPIEYEDIDRNKFIEAET</sequence>
<reference evidence="2" key="1">
    <citation type="submission" date="2021-02" db="EMBL/GenBank/DDBJ databases">
        <authorList>
            <person name="Nowell W R."/>
        </authorList>
    </citation>
    <scope>NUCLEOTIDE SEQUENCE</scope>
    <source>
        <strain evidence="2">Ploen Becks lab</strain>
    </source>
</reference>
<dbReference type="EMBL" id="CAJNOC010005701">
    <property type="protein sequence ID" value="CAF1059434.1"/>
    <property type="molecule type" value="Genomic_DNA"/>
</dbReference>
<keyword evidence="3" id="KW-1185">Reference proteome</keyword>
<accession>A0A814L2W1</accession>
<feature type="region of interest" description="Disordered" evidence="1">
    <location>
        <begin position="98"/>
        <end position="126"/>
    </location>
</feature>
<name>A0A814L2W1_9BILA</name>
<evidence type="ECO:0000256" key="1">
    <source>
        <dbReference type="SAM" id="MobiDB-lite"/>
    </source>
</evidence>
<proteinExistence type="predicted"/>
<organism evidence="2 3">
    <name type="scientific">Brachionus calyciflorus</name>
    <dbReference type="NCBI Taxonomy" id="104777"/>
    <lineage>
        <taxon>Eukaryota</taxon>
        <taxon>Metazoa</taxon>
        <taxon>Spiralia</taxon>
        <taxon>Gnathifera</taxon>
        <taxon>Rotifera</taxon>
        <taxon>Eurotatoria</taxon>
        <taxon>Monogononta</taxon>
        <taxon>Pseudotrocha</taxon>
        <taxon>Ploima</taxon>
        <taxon>Brachionidae</taxon>
        <taxon>Brachionus</taxon>
    </lineage>
</organism>
<feature type="compositionally biased region" description="Polar residues" evidence="1">
    <location>
        <begin position="100"/>
        <end position="124"/>
    </location>
</feature>
<dbReference type="AlphaFoldDB" id="A0A814L2W1"/>
<protein>
    <submittedName>
        <fullName evidence="2">Uncharacterized protein</fullName>
    </submittedName>
</protein>
<comment type="caution">
    <text evidence="2">The sequence shown here is derived from an EMBL/GenBank/DDBJ whole genome shotgun (WGS) entry which is preliminary data.</text>
</comment>
<evidence type="ECO:0000313" key="2">
    <source>
        <dbReference type="EMBL" id="CAF1059434.1"/>
    </source>
</evidence>
<gene>
    <name evidence="2" type="ORF">OXX778_LOCUS19211</name>
</gene>
<evidence type="ECO:0000313" key="3">
    <source>
        <dbReference type="Proteomes" id="UP000663879"/>
    </source>
</evidence>
<dbReference type="Proteomes" id="UP000663879">
    <property type="component" value="Unassembled WGS sequence"/>
</dbReference>